<reference evidence="1 2" key="1">
    <citation type="submission" date="2023-11" db="EMBL/GenBank/DDBJ databases">
        <authorList>
            <person name="Cook R."/>
            <person name="Crisci M."/>
            <person name="Pye H."/>
            <person name="Adriaenssens E."/>
            <person name="Santini J."/>
        </authorList>
    </citation>
    <scope>NUCLEOTIDE SEQUENCE [LARGE SCALE GENOMIC DNA]</scope>
    <source>
        <strain evidence="1">Lak_Megaphage_RVC_AP1_GC26</strain>
    </source>
</reference>
<sequence>MRFDCIVSNAPYDNGLHEKFESKYFELCKGEIVWVSPLSFLLGKKQNKRITLELDKYKTDIEQINGNEYFDAAIGGTMGIVFCDMADEHNEHYVKFDGKQYNKCEEIRSYSNDELLVSFYNTVKYLFTNDNLFLHLNCIPSYPFSSLPRETNPNPNWWCFKQVAIRGNKDNNNNVKTDFYTLLPNTKENQKHYFGQYKDLIQLPNKGKDSFAFYYHFDKEYELKNFSNYIITDFSRACLMLIKSTPNLMRGELKYIPWFDFSDPVFSKSPSEIDDYLFTKYNISNEIRKHIEKLLPDYNIRKGRD</sequence>
<keyword evidence="2" id="KW-1185">Reference proteome</keyword>
<organism evidence="1 2">
    <name type="scientific">phage Lak_Megaphage_RVC_AP1_GC26</name>
    <dbReference type="NCBI Taxonomy" id="3109224"/>
    <lineage>
        <taxon>Viruses</taxon>
        <taxon>Duplodnaviria</taxon>
        <taxon>Heunggongvirae</taxon>
        <taxon>Uroviricota</taxon>
        <taxon>Caudoviricetes</taxon>
        <taxon>Caudoviricetes code 15 clade</taxon>
    </lineage>
</organism>
<proteinExistence type="predicted"/>
<evidence type="ECO:0000313" key="1">
    <source>
        <dbReference type="EMBL" id="WQJ54439.1"/>
    </source>
</evidence>
<accession>A0ABZ0Z8R6</accession>
<evidence type="ECO:0000313" key="2">
    <source>
        <dbReference type="Proteomes" id="UP001346559"/>
    </source>
</evidence>
<dbReference type="EMBL" id="OR769218">
    <property type="protein sequence ID" value="WQJ54439.1"/>
    <property type="molecule type" value="Genomic_DNA"/>
</dbReference>
<protein>
    <recommendedName>
        <fullName evidence="3">Site-specific DNA-methyltransferase (adenine-specific)</fullName>
    </recommendedName>
</protein>
<dbReference type="Proteomes" id="UP001346559">
    <property type="component" value="Segment"/>
</dbReference>
<evidence type="ECO:0008006" key="3">
    <source>
        <dbReference type="Google" id="ProtNLM"/>
    </source>
</evidence>
<name>A0ABZ0Z8R6_9CAUD</name>